<keyword evidence="3" id="KW-0812">Transmembrane</keyword>
<keyword evidence="2" id="KW-0378">Hydrolase</keyword>
<dbReference type="InterPro" id="IPR004843">
    <property type="entry name" value="Calcineurin-like_PHP"/>
</dbReference>
<dbReference type="GO" id="GO:0016020">
    <property type="term" value="C:membrane"/>
    <property type="evidence" value="ECO:0007669"/>
    <property type="project" value="GOC"/>
</dbReference>
<dbReference type="PANTHER" id="PTHR31302">
    <property type="entry name" value="TRANSMEMBRANE PROTEIN WITH METALLOPHOSPHOESTERASE DOMAIN-RELATED"/>
    <property type="match status" value="1"/>
</dbReference>
<dbReference type="RefSeq" id="WP_103998983.1">
    <property type="nucleotide sequence ID" value="NZ_FNVP01000002.1"/>
</dbReference>
<dbReference type="GO" id="GO:0008758">
    <property type="term" value="F:UDP-2,3-diacylglucosamine hydrolase activity"/>
    <property type="evidence" value="ECO:0007669"/>
    <property type="project" value="TreeGrafter"/>
</dbReference>
<proteinExistence type="predicted"/>
<feature type="domain" description="Calcineurin-like phosphoesterase" evidence="4">
    <location>
        <begin position="164"/>
        <end position="344"/>
    </location>
</feature>
<keyword evidence="3" id="KW-0472">Membrane</keyword>
<accession>A0A1H5UGZ9</accession>
<keyword evidence="3" id="KW-1133">Transmembrane helix</keyword>
<feature type="transmembrane region" description="Helical" evidence="3">
    <location>
        <begin position="64"/>
        <end position="86"/>
    </location>
</feature>
<dbReference type="PANTHER" id="PTHR31302:SF31">
    <property type="entry name" value="PHOSPHODIESTERASE YAEI"/>
    <property type="match status" value="1"/>
</dbReference>
<dbReference type="AlphaFoldDB" id="A0A1H5UGZ9"/>
<keyword evidence="1" id="KW-0479">Metal-binding</keyword>
<feature type="transmembrane region" description="Helical" evidence="3">
    <location>
        <begin position="29"/>
        <end position="52"/>
    </location>
</feature>
<evidence type="ECO:0000256" key="2">
    <source>
        <dbReference type="ARBA" id="ARBA00022801"/>
    </source>
</evidence>
<evidence type="ECO:0000313" key="6">
    <source>
        <dbReference type="Proteomes" id="UP000236737"/>
    </source>
</evidence>
<dbReference type="Gene3D" id="3.60.21.10">
    <property type="match status" value="1"/>
</dbReference>
<dbReference type="Proteomes" id="UP000236737">
    <property type="component" value="Unassembled WGS sequence"/>
</dbReference>
<dbReference type="SUPFAM" id="SSF56300">
    <property type="entry name" value="Metallo-dependent phosphatases"/>
    <property type="match status" value="1"/>
</dbReference>
<dbReference type="OrthoDB" id="9780884at2"/>
<dbReference type="GO" id="GO:0009245">
    <property type="term" value="P:lipid A biosynthetic process"/>
    <property type="evidence" value="ECO:0007669"/>
    <property type="project" value="TreeGrafter"/>
</dbReference>
<keyword evidence="6" id="KW-1185">Reference proteome</keyword>
<reference evidence="6" key="1">
    <citation type="submission" date="2016-10" db="EMBL/GenBank/DDBJ databases">
        <authorList>
            <person name="Varghese N."/>
            <person name="Submissions S."/>
        </authorList>
    </citation>
    <scope>NUCLEOTIDE SEQUENCE [LARGE SCALE GENOMIC DNA]</scope>
    <source>
        <strain evidence="6">CGMCC 1.9230</strain>
    </source>
</reference>
<evidence type="ECO:0000313" key="5">
    <source>
        <dbReference type="EMBL" id="SEF73661.1"/>
    </source>
</evidence>
<protein>
    <recommendedName>
        <fullName evidence="4">Calcineurin-like phosphoesterase domain-containing protein</fullName>
    </recommendedName>
</protein>
<dbReference type="EMBL" id="FNVP01000002">
    <property type="protein sequence ID" value="SEF73661.1"/>
    <property type="molecule type" value="Genomic_DNA"/>
</dbReference>
<feature type="transmembrane region" description="Helical" evidence="3">
    <location>
        <begin position="117"/>
        <end position="138"/>
    </location>
</feature>
<dbReference type="CDD" id="cd07385">
    <property type="entry name" value="MPP_YkuE_C"/>
    <property type="match status" value="1"/>
</dbReference>
<evidence type="ECO:0000256" key="1">
    <source>
        <dbReference type="ARBA" id="ARBA00022723"/>
    </source>
</evidence>
<name>A0A1H5UGZ9_9FLAO</name>
<evidence type="ECO:0000259" key="4">
    <source>
        <dbReference type="Pfam" id="PF00149"/>
    </source>
</evidence>
<organism evidence="5 6">
    <name type="scientific">Flavobacterium urumqiense</name>
    <dbReference type="NCBI Taxonomy" id="935224"/>
    <lineage>
        <taxon>Bacteria</taxon>
        <taxon>Pseudomonadati</taxon>
        <taxon>Bacteroidota</taxon>
        <taxon>Flavobacteriia</taxon>
        <taxon>Flavobacteriales</taxon>
        <taxon>Flavobacteriaceae</taxon>
        <taxon>Flavobacterium</taxon>
    </lineage>
</organism>
<dbReference type="InterPro" id="IPR029052">
    <property type="entry name" value="Metallo-depent_PP-like"/>
</dbReference>
<sequence length="411" mass="47237">MIFRILLLCIVLLIIELYAFQALRTLIKVKWVLVSYQILSLLLFIFIIYSFMQFDRSVGQTKQTMFTMGLVLLVYVPKMVLALVLLGEDIFRMAAGSVNYFIKNNDKTTFFASRRKFVSQVGLGLAAVPFLSLIYGVTVGKYNYKVIRQQIFFPDLPDAFDGFTITQISDVHSGSFDNPEKINYAIDLVNEQNSDMILFTGDIVNTDAKEMHPWIATFNRIKKHEYGKYSVLGNHDYGEYITWPTEAAKEKNFQDIKNLYGQIGFKLMLNEHTFIEKGTDKIALVGVENWGQNFKKAGDISKASEQLNKEDFKILMSHDPSHWDYEIKNHDKNFHLTLSGHTHGMQFGIEIPGYFKWSLAQYVYTQWAGLYENLGRYVYVNRGFGFHAYPGRVGIMPEITVIELKKGKAIA</sequence>
<dbReference type="InterPro" id="IPR051158">
    <property type="entry name" value="Metallophosphoesterase_sf"/>
</dbReference>
<dbReference type="GO" id="GO:0046872">
    <property type="term" value="F:metal ion binding"/>
    <property type="evidence" value="ECO:0007669"/>
    <property type="project" value="UniProtKB-KW"/>
</dbReference>
<dbReference type="Pfam" id="PF00149">
    <property type="entry name" value="Metallophos"/>
    <property type="match status" value="1"/>
</dbReference>
<gene>
    <name evidence="5" type="ORF">SAMN04488130_102232</name>
</gene>
<evidence type="ECO:0000256" key="3">
    <source>
        <dbReference type="SAM" id="Phobius"/>
    </source>
</evidence>